<feature type="transmembrane region" description="Helical" evidence="8">
    <location>
        <begin position="268"/>
        <end position="287"/>
    </location>
</feature>
<dbReference type="PANTHER" id="PTHR42865:SF7">
    <property type="entry name" value="PROTON_GLUTAMATE-ASPARTATE SYMPORTER"/>
    <property type="match status" value="1"/>
</dbReference>
<sequence>MTAKDTKKLGLTAQILLGMFLGVIIGLLLRNLFPDSEIIQQYFTEGLFDVMGSIFLSLLKMLVVPLVFVSLVCGTASLSEPSKLGRLGGKTLAFYLFTTAVAITLAIAAALLFHPGNASLAVEGMHYEVKEAPSLAQVIINIFPSNPIQSLTEGNMLQIIVFAIIFGVAISHIGERGRRVAEFFNDLNEVVMRVVTLIMMLAPFGVFALMAKLSLTLGLDTFESVAKYFGIVLIVLLIHGLLVYPALLKVLTGLNPLMFIRKMRDVQLFAFSTASSSATLPVTMQTAEHRMGADNKIASFTLPLGATVNMDGTAIMQGVATVFIAQVFGIDLSLSDYLMVILTATLASVGTAGVPGVGLIMLAMVLNQVGLPVEGIALIIGVDRLLDMVRTAVNVTGDSVATIIVAKSEGEFNEEIFNDPMASKKEIDIDSLEGNDLTRT</sequence>
<feature type="transmembrane region" description="Helical" evidence="8">
    <location>
        <begin position="337"/>
        <end position="366"/>
    </location>
</feature>
<feature type="transmembrane region" description="Helical" evidence="8">
    <location>
        <begin position="225"/>
        <end position="247"/>
    </location>
</feature>
<organism evidence="9 10">
    <name type="scientific">Paraferrimonas haliotis</name>
    <dbReference type="NCBI Taxonomy" id="2013866"/>
    <lineage>
        <taxon>Bacteria</taxon>
        <taxon>Pseudomonadati</taxon>
        <taxon>Pseudomonadota</taxon>
        <taxon>Gammaproteobacteria</taxon>
        <taxon>Alteromonadales</taxon>
        <taxon>Ferrimonadaceae</taxon>
        <taxon>Paraferrimonas</taxon>
    </lineage>
</organism>
<dbReference type="GO" id="GO:0005886">
    <property type="term" value="C:plasma membrane"/>
    <property type="evidence" value="ECO:0007669"/>
    <property type="project" value="UniProtKB-SubCell"/>
</dbReference>
<dbReference type="EMBL" id="BSPO01000003">
    <property type="protein sequence ID" value="GLS84154.1"/>
    <property type="molecule type" value="Genomic_DNA"/>
</dbReference>
<keyword evidence="5" id="KW-0769">Symport</keyword>
<keyword evidence="7 8" id="KW-0472">Membrane</keyword>
<feature type="transmembrane region" description="Helical" evidence="8">
    <location>
        <begin position="194"/>
        <end position="213"/>
    </location>
</feature>
<feature type="transmembrane region" description="Helical" evidence="8">
    <location>
        <begin position="12"/>
        <end position="33"/>
    </location>
</feature>
<evidence type="ECO:0000313" key="9">
    <source>
        <dbReference type="EMBL" id="GLS84154.1"/>
    </source>
</evidence>
<gene>
    <name evidence="9" type="primary">gltP</name>
    <name evidence="9" type="ORF">GCM10007894_21310</name>
</gene>
<comment type="caution">
    <text evidence="9">The sequence shown here is derived from an EMBL/GenBank/DDBJ whole genome shotgun (WGS) entry which is preliminary data.</text>
</comment>
<name>A0AA37WY55_9GAMM</name>
<evidence type="ECO:0000256" key="5">
    <source>
        <dbReference type="ARBA" id="ARBA00022847"/>
    </source>
</evidence>
<dbReference type="PANTHER" id="PTHR42865">
    <property type="entry name" value="PROTON/GLUTAMATE-ASPARTATE SYMPORTER"/>
    <property type="match status" value="1"/>
</dbReference>
<dbReference type="InterPro" id="IPR001991">
    <property type="entry name" value="Na-dicarboxylate_symporter"/>
</dbReference>
<dbReference type="GO" id="GO:0015293">
    <property type="term" value="F:symporter activity"/>
    <property type="evidence" value="ECO:0007669"/>
    <property type="project" value="UniProtKB-KW"/>
</dbReference>
<reference evidence="9 10" key="1">
    <citation type="journal article" date="2014" name="Int. J. Syst. Evol. Microbiol.">
        <title>Complete genome sequence of Corynebacterium casei LMG S-19264T (=DSM 44701T), isolated from a smear-ripened cheese.</title>
        <authorList>
            <consortium name="US DOE Joint Genome Institute (JGI-PGF)"/>
            <person name="Walter F."/>
            <person name="Albersmeier A."/>
            <person name="Kalinowski J."/>
            <person name="Ruckert C."/>
        </authorList>
    </citation>
    <scope>NUCLEOTIDE SEQUENCE [LARGE SCALE GENOMIC DNA]</scope>
    <source>
        <strain evidence="9 10">NBRC 112785</strain>
    </source>
</reference>
<protein>
    <submittedName>
        <fullName evidence="9">Sodium:dicarboxylate symporter</fullName>
    </submittedName>
</protein>
<dbReference type="Proteomes" id="UP001157439">
    <property type="component" value="Unassembled WGS sequence"/>
</dbReference>
<evidence type="ECO:0000256" key="4">
    <source>
        <dbReference type="ARBA" id="ARBA00022692"/>
    </source>
</evidence>
<feature type="transmembrane region" description="Helical" evidence="8">
    <location>
        <begin position="156"/>
        <end position="173"/>
    </location>
</feature>
<dbReference type="PRINTS" id="PR00173">
    <property type="entry name" value="EDTRNSPORT"/>
</dbReference>
<comment type="subcellular location">
    <subcellularLocation>
        <location evidence="1">Cell membrane</location>
        <topology evidence="1">Multi-pass membrane protein</topology>
    </subcellularLocation>
</comment>
<proteinExistence type="predicted"/>
<accession>A0AA37WY55</accession>
<feature type="transmembrane region" description="Helical" evidence="8">
    <location>
        <begin position="53"/>
        <end position="72"/>
    </location>
</feature>
<dbReference type="SUPFAM" id="SSF118215">
    <property type="entry name" value="Proton glutamate symport protein"/>
    <property type="match status" value="1"/>
</dbReference>
<keyword evidence="2" id="KW-0813">Transport</keyword>
<dbReference type="RefSeq" id="WP_095498352.1">
    <property type="nucleotide sequence ID" value="NZ_BSPO01000003.1"/>
</dbReference>
<keyword evidence="10" id="KW-1185">Reference proteome</keyword>
<evidence type="ECO:0000256" key="8">
    <source>
        <dbReference type="SAM" id="Phobius"/>
    </source>
</evidence>
<dbReference type="GO" id="GO:0006835">
    <property type="term" value="P:dicarboxylic acid transport"/>
    <property type="evidence" value="ECO:0007669"/>
    <property type="project" value="TreeGrafter"/>
</dbReference>
<evidence type="ECO:0000256" key="7">
    <source>
        <dbReference type="ARBA" id="ARBA00023136"/>
    </source>
</evidence>
<dbReference type="Pfam" id="PF00375">
    <property type="entry name" value="SDF"/>
    <property type="match status" value="1"/>
</dbReference>
<dbReference type="Gene3D" id="1.10.3860.10">
    <property type="entry name" value="Sodium:dicarboxylate symporter"/>
    <property type="match status" value="1"/>
</dbReference>
<keyword evidence="6 8" id="KW-1133">Transmembrane helix</keyword>
<feature type="transmembrane region" description="Helical" evidence="8">
    <location>
        <begin position="92"/>
        <end position="113"/>
    </location>
</feature>
<evidence type="ECO:0000256" key="3">
    <source>
        <dbReference type="ARBA" id="ARBA00022475"/>
    </source>
</evidence>
<evidence type="ECO:0000256" key="1">
    <source>
        <dbReference type="ARBA" id="ARBA00004651"/>
    </source>
</evidence>
<keyword evidence="3" id="KW-1003">Cell membrane</keyword>
<evidence type="ECO:0000313" key="10">
    <source>
        <dbReference type="Proteomes" id="UP001157439"/>
    </source>
</evidence>
<dbReference type="AlphaFoldDB" id="A0AA37WY55"/>
<evidence type="ECO:0000256" key="6">
    <source>
        <dbReference type="ARBA" id="ARBA00022989"/>
    </source>
</evidence>
<dbReference type="FunFam" id="1.10.3860.10:FF:000001">
    <property type="entry name" value="C4-dicarboxylate transport protein"/>
    <property type="match status" value="1"/>
</dbReference>
<evidence type="ECO:0000256" key="2">
    <source>
        <dbReference type="ARBA" id="ARBA00022448"/>
    </source>
</evidence>
<keyword evidence="4 8" id="KW-0812">Transmembrane</keyword>
<dbReference type="InterPro" id="IPR036458">
    <property type="entry name" value="Na:dicarbo_symporter_sf"/>
</dbReference>